<dbReference type="InterPro" id="IPR017907">
    <property type="entry name" value="Znf_RING_CS"/>
</dbReference>
<proteinExistence type="predicted"/>
<dbReference type="RefSeq" id="XP_014673778.1">
    <property type="nucleotide sequence ID" value="XM_014818292.1"/>
</dbReference>
<dbReference type="Proteomes" id="UP000695022">
    <property type="component" value="Unplaced"/>
</dbReference>
<evidence type="ECO:0000259" key="5">
    <source>
        <dbReference type="PROSITE" id="PS50089"/>
    </source>
</evidence>
<dbReference type="SMART" id="SM00184">
    <property type="entry name" value="RING"/>
    <property type="match status" value="1"/>
</dbReference>
<evidence type="ECO:0000313" key="6">
    <source>
        <dbReference type="Proteomes" id="UP000695022"/>
    </source>
</evidence>
<keyword evidence="6" id="KW-1185">Reference proteome</keyword>
<dbReference type="PROSITE" id="PS50089">
    <property type="entry name" value="ZF_RING_2"/>
    <property type="match status" value="1"/>
</dbReference>
<dbReference type="SUPFAM" id="SSF57850">
    <property type="entry name" value="RING/U-box"/>
    <property type="match status" value="1"/>
</dbReference>
<name>A0ABM1ENK7_PRICU</name>
<evidence type="ECO:0000256" key="4">
    <source>
        <dbReference type="PROSITE-ProRule" id="PRU00175"/>
    </source>
</evidence>
<sequence>MEGATGSHHYMNPDSRVCQVCGQFHEQHGPHLYDYHESVDEDLVCHICLQPLVSPLDTKCGHTFCGRCIKNYLSMNDACPVDRSPLSSSQLMLATHMVRRLLDKLLVVCPNVDYCEAVLPRCELESHLQHRCHGVLSPVRCAGKLGCPLPGPRGAYRTILWECQVS</sequence>
<dbReference type="PANTHER" id="PTHR10131:SF94">
    <property type="entry name" value="TNF RECEPTOR-ASSOCIATED FACTOR 4"/>
    <property type="match status" value="1"/>
</dbReference>
<evidence type="ECO:0000313" key="7">
    <source>
        <dbReference type="RefSeq" id="XP_014673778.1"/>
    </source>
</evidence>
<gene>
    <name evidence="7" type="primary">LOC106814032</name>
</gene>
<keyword evidence="3" id="KW-0862">Zinc</keyword>
<feature type="domain" description="RING-type" evidence="5">
    <location>
        <begin position="45"/>
        <end position="83"/>
    </location>
</feature>
<evidence type="ECO:0000256" key="2">
    <source>
        <dbReference type="ARBA" id="ARBA00022771"/>
    </source>
</evidence>
<evidence type="ECO:0000256" key="3">
    <source>
        <dbReference type="ARBA" id="ARBA00022833"/>
    </source>
</evidence>
<accession>A0ABM1ENK7</accession>
<protein>
    <submittedName>
        <fullName evidence="7">Ligand of Numb protein X 2-like</fullName>
    </submittedName>
</protein>
<dbReference type="PANTHER" id="PTHR10131">
    <property type="entry name" value="TNF RECEPTOR ASSOCIATED FACTOR"/>
    <property type="match status" value="1"/>
</dbReference>
<evidence type="ECO:0000256" key="1">
    <source>
        <dbReference type="ARBA" id="ARBA00022723"/>
    </source>
</evidence>
<dbReference type="Gene3D" id="3.30.40.10">
    <property type="entry name" value="Zinc/RING finger domain, C3HC4 (zinc finger)"/>
    <property type="match status" value="1"/>
</dbReference>
<dbReference type="GeneID" id="106814032"/>
<keyword evidence="1" id="KW-0479">Metal-binding</keyword>
<reference evidence="7" key="1">
    <citation type="submission" date="2025-08" db="UniProtKB">
        <authorList>
            <consortium name="RefSeq"/>
        </authorList>
    </citation>
    <scope>IDENTIFICATION</scope>
</reference>
<dbReference type="PROSITE" id="PS00518">
    <property type="entry name" value="ZF_RING_1"/>
    <property type="match status" value="1"/>
</dbReference>
<dbReference type="InterPro" id="IPR013083">
    <property type="entry name" value="Znf_RING/FYVE/PHD"/>
</dbReference>
<dbReference type="Pfam" id="PF13923">
    <property type="entry name" value="zf-C3HC4_2"/>
    <property type="match status" value="1"/>
</dbReference>
<dbReference type="InterPro" id="IPR001841">
    <property type="entry name" value="Znf_RING"/>
</dbReference>
<keyword evidence="2 4" id="KW-0863">Zinc-finger</keyword>
<organism evidence="6 7">
    <name type="scientific">Priapulus caudatus</name>
    <name type="common">Priapulid worm</name>
    <dbReference type="NCBI Taxonomy" id="37621"/>
    <lineage>
        <taxon>Eukaryota</taxon>
        <taxon>Metazoa</taxon>
        <taxon>Ecdysozoa</taxon>
        <taxon>Scalidophora</taxon>
        <taxon>Priapulida</taxon>
        <taxon>Priapulimorpha</taxon>
        <taxon>Priapulimorphida</taxon>
        <taxon>Priapulidae</taxon>
        <taxon>Priapulus</taxon>
    </lineage>
</organism>